<evidence type="ECO:0000256" key="1">
    <source>
        <dbReference type="ARBA" id="ARBA00004496"/>
    </source>
</evidence>
<dbReference type="Proteomes" id="UP001334084">
    <property type="component" value="Chromosome 7"/>
</dbReference>
<dbReference type="EMBL" id="CP142732">
    <property type="protein sequence ID" value="WUR04108.1"/>
    <property type="molecule type" value="Genomic_DNA"/>
</dbReference>
<keyword evidence="8" id="KW-1185">Reference proteome</keyword>
<evidence type="ECO:0000256" key="4">
    <source>
        <dbReference type="ARBA" id="ARBA00022737"/>
    </source>
</evidence>
<evidence type="ECO:0000313" key="7">
    <source>
        <dbReference type="EMBL" id="WUR04108.1"/>
    </source>
</evidence>
<dbReference type="AlphaFoldDB" id="A0AAX4JE26"/>
<evidence type="ECO:0000259" key="6">
    <source>
        <dbReference type="PROSITE" id="PS50166"/>
    </source>
</evidence>
<dbReference type="GO" id="GO:0005737">
    <property type="term" value="C:cytoplasm"/>
    <property type="evidence" value="ECO:0007669"/>
    <property type="project" value="UniProtKB-SubCell"/>
</dbReference>
<dbReference type="GO" id="GO:0031267">
    <property type="term" value="F:small GTPase binding"/>
    <property type="evidence" value="ECO:0007669"/>
    <property type="project" value="InterPro"/>
</dbReference>
<dbReference type="GeneID" id="90541930"/>
<dbReference type="InterPro" id="IPR016024">
    <property type="entry name" value="ARM-type_fold"/>
</dbReference>
<dbReference type="KEGG" id="vnx:VNE69_07174"/>
<keyword evidence="5" id="KW-0653">Protein transport</keyword>
<dbReference type="InterPro" id="IPR058584">
    <property type="entry name" value="IMB1_TNPO1-like_TPR"/>
</dbReference>
<sequence>MERKDIEQCLYNALQPDDSIRREAELKITDLQSKNYCFFLQNITNIFIDPNTPVQLKMIAGIILKNSLHSSDSKIQGIYEQKWCEMAHETREIMKNLLTNIFADQNEKIYNLAGSAIGYIARIELNNNLSFDFFNKMEQQVTEEAKSPAVFEAVSTCCVTLSDETNFNFDQFIENIFNICTMKLELKQSSVIVKETSLKCLMNCFKTISTIFKNENFILKFLNCIAITASTDPKLIYKSLICLNRFVFLNHQIISDKIPDIINYINNFWNFPSDNVSVQVVEFWTILAEIKGIDYIEKNLDFLLPNILRLMKKNEDYNDQSWNAHKASAYFLETISEIYGCEIFFNNTVFKFIEGELNSEDKKRIDIGAITLGSVITKECDQQLVNFIKILIFYMRDLEIQESCLWALAKICETNFLAVVEHLTSLLQQACEIIILKESSATTAAWILNSIFISLQNLKVKKVYSGRFPIETQMALRDYAIKQMKEYYTEILKILISATENVALENSTLRVALFSAMAEQIRLGDSEYSEMLDNVLVYCQNKICECAAAINKASANYVPIIEDVLSNYIILSECVAAKRKKDSSLILLPSYISVLKSRFSSAIGEVYIAVTSNILDFSNNLEDFVPFIIRDLACLDSFILKSTINLVGCMANSIPQNFFHLSTQFIPLLVQNLSSKQVAKEVKTQILSVFGDIAMSLEINFEQYLEMSMMIFIQILSLERSNDPEYVDDLRYNVVQMFNCIVLATCESNKLREILFKLVEGIRKLLADENSDETLIAIINLIKDLQSIFGGNYDLEGRWIEEFYNKCMKSKNPELRIAVEKIKN</sequence>
<dbReference type="InterPro" id="IPR011989">
    <property type="entry name" value="ARM-like"/>
</dbReference>
<evidence type="ECO:0000256" key="2">
    <source>
        <dbReference type="ARBA" id="ARBA00022448"/>
    </source>
</evidence>
<comment type="subcellular location">
    <subcellularLocation>
        <location evidence="1">Cytoplasm</location>
    </subcellularLocation>
</comment>
<dbReference type="PANTHER" id="PTHR10527">
    <property type="entry name" value="IMPORTIN BETA"/>
    <property type="match status" value="1"/>
</dbReference>
<dbReference type="Gene3D" id="1.25.10.10">
    <property type="entry name" value="Leucine-rich Repeat Variant"/>
    <property type="match status" value="1"/>
</dbReference>
<dbReference type="GO" id="GO:0006606">
    <property type="term" value="P:protein import into nucleus"/>
    <property type="evidence" value="ECO:0007669"/>
    <property type="project" value="InterPro"/>
</dbReference>
<keyword evidence="2" id="KW-0813">Transport</keyword>
<name>A0AAX4JE26_9MICR</name>
<dbReference type="PROSITE" id="PS50166">
    <property type="entry name" value="IMPORTIN_B_NT"/>
    <property type="match status" value="1"/>
</dbReference>
<dbReference type="Pfam" id="PF25574">
    <property type="entry name" value="TPR_IMB1"/>
    <property type="match status" value="1"/>
</dbReference>
<dbReference type="Pfam" id="PF03810">
    <property type="entry name" value="IBN_N"/>
    <property type="match status" value="1"/>
</dbReference>
<proteinExistence type="predicted"/>
<dbReference type="InterPro" id="IPR040122">
    <property type="entry name" value="Importin_beta"/>
</dbReference>
<gene>
    <name evidence="7" type="ORF">VNE69_07174</name>
</gene>
<keyword evidence="4" id="KW-0677">Repeat</keyword>
<dbReference type="InterPro" id="IPR001494">
    <property type="entry name" value="Importin-beta_N"/>
</dbReference>
<dbReference type="SUPFAM" id="SSF48371">
    <property type="entry name" value="ARM repeat"/>
    <property type="match status" value="1"/>
</dbReference>
<accession>A0AAX4JE26</accession>
<feature type="domain" description="Importin N-terminal" evidence="6">
    <location>
        <begin position="24"/>
        <end position="104"/>
    </location>
</feature>
<evidence type="ECO:0000256" key="3">
    <source>
        <dbReference type="ARBA" id="ARBA00022490"/>
    </source>
</evidence>
<evidence type="ECO:0000256" key="5">
    <source>
        <dbReference type="ARBA" id="ARBA00022927"/>
    </source>
</evidence>
<protein>
    <submittedName>
        <fullName evidence="7">Importin subunit beta</fullName>
    </submittedName>
</protein>
<reference evidence="7" key="1">
    <citation type="journal article" date="2024" name="BMC Genomics">
        <title>Functional annotation of a divergent genome using sequence and structure-based similarity.</title>
        <authorList>
            <person name="Svedberg D."/>
            <person name="Winiger R.R."/>
            <person name="Berg A."/>
            <person name="Sharma H."/>
            <person name="Tellgren-Roth C."/>
            <person name="Debrunner-Vossbrinck B.A."/>
            <person name="Vossbrinck C.R."/>
            <person name="Barandun J."/>
        </authorList>
    </citation>
    <scope>NUCLEOTIDE SEQUENCE</scope>
    <source>
        <strain evidence="7">Illinois isolate</strain>
    </source>
</reference>
<organism evidence="7 8">
    <name type="scientific">Vairimorpha necatrix</name>
    <dbReference type="NCBI Taxonomy" id="6039"/>
    <lineage>
        <taxon>Eukaryota</taxon>
        <taxon>Fungi</taxon>
        <taxon>Fungi incertae sedis</taxon>
        <taxon>Microsporidia</taxon>
        <taxon>Nosematidae</taxon>
        <taxon>Vairimorpha</taxon>
    </lineage>
</organism>
<evidence type="ECO:0000313" key="8">
    <source>
        <dbReference type="Proteomes" id="UP001334084"/>
    </source>
</evidence>
<keyword evidence="3" id="KW-0963">Cytoplasm</keyword>
<dbReference type="RefSeq" id="XP_065330253.1">
    <property type="nucleotide sequence ID" value="XM_065474181.1"/>
</dbReference>